<keyword evidence="2" id="KW-0472">Membrane</keyword>
<protein>
    <recommendedName>
        <fullName evidence="5">LysM domain-containing protein</fullName>
    </recommendedName>
</protein>
<reference evidence="3 4" key="1">
    <citation type="submission" date="2017-05" db="EMBL/GenBank/DDBJ databases">
        <title>The Genome Sequence of Enterococcus sp. 10A9_DIV0425.</title>
        <authorList>
            <consortium name="The Broad Institute Genomics Platform"/>
            <consortium name="The Broad Institute Genomic Center for Infectious Diseases"/>
            <person name="Earl A."/>
            <person name="Manson A."/>
            <person name="Schwartman J."/>
            <person name="Gilmore M."/>
            <person name="Abouelleil A."/>
            <person name="Cao P."/>
            <person name="Chapman S."/>
            <person name="Cusick C."/>
            <person name="Shea T."/>
            <person name="Young S."/>
            <person name="Neafsey D."/>
            <person name="Nusbaum C."/>
            <person name="Birren B."/>
        </authorList>
    </citation>
    <scope>NUCLEOTIDE SEQUENCE [LARGE SCALE GENOMIC DNA]</scope>
    <source>
        <strain evidence="3 4">10A9_DIV0425</strain>
    </source>
</reference>
<accession>A0A242K172</accession>
<dbReference type="STRING" id="1987383.A5844_001460"/>
<feature type="compositionally biased region" description="Low complexity" evidence="1">
    <location>
        <begin position="60"/>
        <end position="78"/>
    </location>
</feature>
<evidence type="ECO:0000256" key="2">
    <source>
        <dbReference type="SAM" id="Phobius"/>
    </source>
</evidence>
<evidence type="ECO:0000256" key="1">
    <source>
        <dbReference type="SAM" id="MobiDB-lite"/>
    </source>
</evidence>
<dbReference type="EMBL" id="NGMO01000002">
    <property type="protein sequence ID" value="OTP11325.1"/>
    <property type="molecule type" value="Genomic_DNA"/>
</dbReference>
<keyword evidence="4" id="KW-1185">Reference proteome</keyword>
<dbReference type="RefSeq" id="WP_086284554.1">
    <property type="nucleotide sequence ID" value="NZ_NGMO01000002.1"/>
</dbReference>
<name>A0A242K172_9ENTE</name>
<evidence type="ECO:0008006" key="5">
    <source>
        <dbReference type="Google" id="ProtNLM"/>
    </source>
</evidence>
<proteinExistence type="predicted"/>
<sequence>MYEENEQRENVRTARRRRQKQEARQRLMKIGAIVVVFLALIGGVTGLYIHGKNNTSAKPSTVTSETTTRTKESTTISSETEETQESSEASDTRTISEQLQAVVTDYSKRIEEKAPVLIEEYQAEIQHNQDGVSGLSAIANQKARELQAISDEGISKLRGMYQDSAANEKVDLDTLINQLAANYTEQVAKISDIYLRTSASLQSETVSSETVASSETSTTTEATSTVTSESQVAQETTQTTIESSTPMSQATTVVREGEGPTQIAERTGVPVEKILSLNGMTMDNFFFNPGEVVKLD</sequence>
<feature type="compositionally biased region" description="Low complexity" evidence="1">
    <location>
        <begin position="206"/>
        <end position="245"/>
    </location>
</feature>
<evidence type="ECO:0000313" key="4">
    <source>
        <dbReference type="Proteomes" id="UP000194933"/>
    </source>
</evidence>
<keyword evidence="2" id="KW-0812">Transmembrane</keyword>
<evidence type="ECO:0000313" key="3">
    <source>
        <dbReference type="EMBL" id="OTP11325.1"/>
    </source>
</evidence>
<feature type="region of interest" description="Disordered" evidence="1">
    <location>
        <begin position="50"/>
        <end position="95"/>
    </location>
</feature>
<feature type="transmembrane region" description="Helical" evidence="2">
    <location>
        <begin position="27"/>
        <end position="49"/>
    </location>
</feature>
<feature type="region of interest" description="Disordered" evidence="1">
    <location>
        <begin position="206"/>
        <end position="260"/>
    </location>
</feature>
<dbReference type="Proteomes" id="UP000194933">
    <property type="component" value="Unassembled WGS sequence"/>
</dbReference>
<keyword evidence="2" id="KW-1133">Transmembrane helix</keyword>
<organism evidence="3 4">
    <name type="scientific">Candidatus Enterococcus wittei</name>
    <dbReference type="NCBI Taxonomy" id="1987383"/>
    <lineage>
        <taxon>Bacteria</taxon>
        <taxon>Bacillati</taxon>
        <taxon>Bacillota</taxon>
        <taxon>Bacilli</taxon>
        <taxon>Lactobacillales</taxon>
        <taxon>Enterococcaceae</taxon>
        <taxon>Enterococcus</taxon>
    </lineage>
</organism>
<comment type="caution">
    <text evidence="3">The sequence shown here is derived from an EMBL/GenBank/DDBJ whole genome shotgun (WGS) entry which is preliminary data.</text>
</comment>
<gene>
    <name evidence="3" type="ORF">A5844_001460</name>
</gene>
<dbReference type="AlphaFoldDB" id="A0A242K172"/>